<keyword evidence="13" id="KW-1185">Reference proteome</keyword>
<feature type="non-terminal residue" evidence="12">
    <location>
        <position position="388"/>
    </location>
</feature>
<dbReference type="SUPFAM" id="SSF55190">
    <property type="entry name" value="Arginyl-tRNA synthetase (ArgRS), N-terminal 'additional' domain"/>
    <property type="match status" value="1"/>
</dbReference>
<keyword evidence="5 10" id="KW-0067">ATP-binding</keyword>
<dbReference type="PANTHER" id="PTHR11956">
    <property type="entry name" value="ARGINYL-TRNA SYNTHETASE"/>
    <property type="match status" value="1"/>
</dbReference>
<evidence type="ECO:0000256" key="4">
    <source>
        <dbReference type="ARBA" id="ARBA00022741"/>
    </source>
</evidence>
<dbReference type="AlphaFoldDB" id="C5LQ15"/>
<dbReference type="InterPro" id="IPR001412">
    <property type="entry name" value="aa-tRNA-synth_I_CS"/>
</dbReference>
<keyword evidence="3 10" id="KW-0436">Ligase</keyword>
<dbReference type="Pfam" id="PF03485">
    <property type="entry name" value="Arg_tRNA_synt_N"/>
    <property type="match status" value="1"/>
</dbReference>
<evidence type="ECO:0000313" key="12">
    <source>
        <dbReference type="EMBL" id="EER01178.1"/>
    </source>
</evidence>
<proteinExistence type="inferred from homology"/>
<dbReference type="GO" id="GO:0005524">
    <property type="term" value="F:ATP binding"/>
    <property type="evidence" value="ECO:0007669"/>
    <property type="project" value="UniProtKB-KW"/>
</dbReference>
<dbReference type="EC" id="6.1.1.19" evidence="2"/>
<evidence type="ECO:0000259" key="11">
    <source>
        <dbReference type="SMART" id="SM01016"/>
    </source>
</evidence>
<dbReference type="InterPro" id="IPR035684">
    <property type="entry name" value="ArgRS_core"/>
</dbReference>
<dbReference type="InterPro" id="IPR036695">
    <property type="entry name" value="Arg-tRNA-synth_N_sf"/>
</dbReference>
<dbReference type="EMBL" id="GG684398">
    <property type="protein sequence ID" value="EER01178.1"/>
    <property type="molecule type" value="Genomic_DNA"/>
</dbReference>
<dbReference type="InterPro" id="IPR001278">
    <property type="entry name" value="Arg-tRNA-ligase"/>
</dbReference>
<evidence type="ECO:0000256" key="9">
    <source>
        <dbReference type="ARBA" id="ARBA00049339"/>
    </source>
</evidence>
<evidence type="ECO:0000256" key="6">
    <source>
        <dbReference type="ARBA" id="ARBA00022917"/>
    </source>
</evidence>
<evidence type="ECO:0000256" key="2">
    <source>
        <dbReference type="ARBA" id="ARBA00012837"/>
    </source>
</evidence>
<gene>
    <name evidence="12" type="ORF">Pmar_PMAR002597</name>
</gene>
<evidence type="ECO:0000256" key="1">
    <source>
        <dbReference type="ARBA" id="ARBA00005594"/>
    </source>
</evidence>
<dbReference type="Gene3D" id="3.30.1360.70">
    <property type="entry name" value="Arginyl tRNA synthetase N-terminal domain"/>
    <property type="match status" value="1"/>
</dbReference>
<evidence type="ECO:0000256" key="5">
    <source>
        <dbReference type="ARBA" id="ARBA00022840"/>
    </source>
</evidence>
<evidence type="ECO:0000256" key="7">
    <source>
        <dbReference type="ARBA" id="ARBA00023146"/>
    </source>
</evidence>
<evidence type="ECO:0000313" key="13">
    <source>
        <dbReference type="Proteomes" id="UP000007800"/>
    </source>
</evidence>
<keyword evidence="7 10" id="KW-0030">Aminoacyl-tRNA synthetase</keyword>
<keyword evidence="4 10" id="KW-0547">Nucleotide-binding</keyword>
<dbReference type="PRINTS" id="PR01038">
    <property type="entry name" value="TRNASYNTHARG"/>
</dbReference>
<dbReference type="GeneID" id="9058206"/>
<dbReference type="SUPFAM" id="SSF52374">
    <property type="entry name" value="Nucleotidylyl transferase"/>
    <property type="match status" value="1"/>
</dbReference>
<dbReference type="InterPro" id="IPR014729">
    <property type="entry name" value="Rossmann-like_a/b/a_fold"/>
</dbReference>
<dbReference type="Pfam" id="PF00750">
    <property type="entry name" value="tRNA-synt_1d"/>
    <property type="match status" value="1"/>
</dbReference>
<dbReference type="SMART" id="SM01016">
    <property type="entry name" value="Arg_tRNA_synt_N"/>
    <property type="match status" value="1"/>
</dbReference>
<dbReference type="Proteomes" id="UP000007800">
    <property type="component" value="Unassembled WGS sequence"/>
</dbReference>
<reference evidence="12 13" key="1">
    <citation type="submission" date="2008-07" db="EMBL/GenBank/DDBJ databases">
        <authorList>
            <person name="El-Sayed N."/>
            <person name="Caler E."/>
            <person name="Inman J."/>
            <person name="Amedeo P."/>
            <person name="Hass B."/>
            <person name="Wortman J."/>
        </authorList>
    </citation>
    <scope>NUCLEOTIDE SEQUENCE [LARGE SCALE GENOMIC DNA]</scope>
    <source>
        <strain evidence="13">ATCC 50983 / TXsc</strain>
    </source>
</reference>
<comment type="catalytic activity">
    <reaction evidence="9">
        <text>tRNA(Arg) + L-arginine + ATP = L-arginyl-tRNA(Arg) + AMP + diphosphate</text>
        <dbReference type="Rhea" id="RHEA:20301"/>
        <dbReference type="Rhea" id="RHEA-COMP:9658"/>
        <dbReference type="Rhea" id="RHEA-COMP:9673"/>
        <dbReference type="ChEBI" id="CHEBI:30616"/>
        <dbReference type="ChEBI" id="CHEBI:32682"/>
        <dbReference type="ChEBI" id="CHEBI:33019"/>
        <dbReference type="ChEBI" id="CHEBI:78442"/>
        <dbReference type="ChEBI" id="CHEBI:78513"/>
        <dbReference type="ChEBI" id="CHEBI:456215"/>
        <dbReference type="EC" id="6.1.1.19"/>
    </reaction>
</comment>
<evidence type="ECO:0000256" key="3">
    <source>
        <dbReference type="ARBA" id="ARBA00022598"/>
    </source>
</evidence>
<dbReference type="InterPro" id="IPR005148">
    <property type="entry name" value="Arg-tRNA-synth_N"/>
</dbReference>
<evidence type="ECO:0000256" key="10">
    <source>
        <dbReference type="RuleBase" id="RU363038"/>
    </source>
</evidence>
<organism evidence="13">
    <name type="scientific">Perkinsus marinus (strain ATCC 50983 / TXsc)</name>
    <dbReference type="NCBI Taxonomy" id="423536"/>
    <lineage>
        <taxon>Eukaryota</taxon>
        <taxon>Sar</taxon>
        <taxon>Alveolata</taxon>
        <taxon>Perkinsozoa</taxon>
        <taxon>Perkinsea</taxon>
        <taxon>Perkinsida</taxon>
        <taxon>Perkinsidae</taxon>
        <taxon>Perkinsus</taxon>
    </lineage>
</organism>
<dbReference type="InParanoid" id="C5LQ15"/>
<keyword evidence="6 10" id="KW-0648">Protein biosynthesis</keyword>
<dbReference type="OrthoDB" id="68056at2759"/>
<dbReference type="FunFam" id="3.30.1360.70:FF:000002">
    <property type="entry name" value="arginine--tRNA ligase, cytoplasmic"/>
    <property type="match status" value="1"/>
</dbReference>
<dbReference type="GO" id="GO:0006420">
    <property type="term" value="P:arginyl-tRNA aminoacylation"/>
    <property type="evidence" value="ECO:0007669"/>
    <property type="project" value="InterPro"/>
</dbReference>
<sequence>MKPVSSQVHEAFGKALRSTMPSTLQASCPDPMVATANPKFGDYQCNNAMGLAKKFKSDLPDGMKIPKQIGEKIKSNLMEESPEEFESATVAPAGFVTVKLSSGWIAKQLTSSVVENTITYWEEPSVIVDMSSPNIAKEMHVGHLRSTILGETVSRILEYSGNDVCNNIINRSSIDSQVQRINHVGDWGTQFGMLIEHMKDAYPDFLNHTPEVSDLQSFYKAAKKRFDEEPDFKKRSQEEVVALQSGDEYARKAWQICCDISRKSFEEVYSRLGIEGLKEQGESFYNEMIGPIVEKLEKEGLVVESNGAKCIFTDVDDVPMMVVKSDGGYGYDSTDVTAVWYRLTQLHADEVVYITDLGQEVHFKKLFEVAKMAVGIILLKLNSNTSAL</sequence>
<dbReference type="GO" id="GO:0005737">
    <property type="term" value="C:cytoplasm"/>
    <property type="evidence" value="ECO:0007669"/>
    <property type="project" value="InterPro"/>
</dbReference>
<dbReference type="Gene3D" id="3.40.50.620">
    <property type="entry name" value="HUPs"/>
    <property type="match status" value="1"/>
</dbReference>
<dbReference type="GO" id="GO:0004814">
    <property type="term" value="F:arginine-tRNA ligase activity"/>
    <property type="evidence" value="ECO:0007669"/>
    <property type="project" value="UniProtKB-EC"/>
</dbReference>
<protein>
    <recommendedName>
        <fullName evidence="2">arginine--tRNA ligase</fullName>
        <ecNumber evidence="2">6.1.1.19</ecNumber>
    </recommendedName>
    <alternativeName>
        <fullName evidence="8">Arginyl-tRNA synthetase</fullName>
    </alternativeName>
</protein>
<dbReference type="PROSITE" id="PS00178">
    <property type="entry name" value="AA_TRNA_LIGASE_I"/>
    <property type="match status" value="1"/>
</dbReference>
<evidence type="ECO:0000256" key="8">
    <source>
        <dbReference type="ARBA" id="ARBA00033033"/>
    </source>
</evidence>
<accession>C5LQ15</accession>
<name>C5LQ15_PERM5</name>
<dbReference type="FunCoup" id="C5LQ15">
    <property type="interactions" value="885"/>
</dbReference>
<comment type="similarity">
    <text evidence="1 10">Belongs to the class-I aminoacyl-tRNA synthetase family.</text>
</comment>
<dbReference type="PANTHER" id="PTHR11956:SF5">
    <property type="entry name" value="ARGININE--TRNA LIGASE, CYTOPLASMIC"/>
    <property type="match status" value="1"/>
</dbReference>
<dbReference type="RefSeq" id="XP_002768460.1">
    <property type="nucleotide sequence ID" value="XM_002768414.1"/>
</dbReference>
<feature type="domain" description="Arginyl tRNA synthetase N-terminal" evidence="11">
    <location>
        <begin position="6"/>
        <end position="100"/>
    </location>
</feature>